<accession>A0A1M4EAA0</accession>
<protein>
    <submittedName>
        <fullName evidence="6">Glycosyltransferase</fullName>
    </submittedName>
</protein>
<gene>
    <name evidence="6" type="ORF">BN4615_P5357</name>
</gene>
<evidence type="ECO:0000256" key="1">
    <source>
        <dbReference type="ARBA" id="ARBA00006962"/>
    </source>
</evidence>
<reference evidence="6" key="1">
    <citation type="submission" date="2016-04" db="EMBL/GenBank/DDBJ databases">
        <authorList>
            <person name="Evans L.H."/>
            <person name="Alamgir A."/>
            <person name="Owens N."/>
            <person name="Weber N.D."/>
            <person name="Virtaneva K."/>
            <person name="Barbian K."/>
            <person name="Babar A."/>
            <person name="Rosenke K."/>
        </authorList>
    </citation>
    <scope>NUCLEOTIDE SEQUENCE</scope>
    <source>
        <strain evidence="6">Nono1</strain>
    </source>
</reference>
<organism evidence="6">
    <name type="scientific">Nonomuraea gerenzanensis</name>
    <dbReference type="NCBI Taxonomy" id="93944"/>
    <lineage>
        <taxon>Bacteria</taxon>
        <taxon>Bacillati</taxon>
        <taxon>Actinomycetota</taxon>
        <taxon>Actinomycetes</taxon>
        <taxon>Streptosporangiales</taxon>
        <taxon>Streptosporangiaceae</taxon>
        <taxon>Nonomuraea</taxon>
    </lineage>
</organism>
<dbReference type="GO" id="GO:0017000">
    <property type="term" value="P:antibiotic biosynthetic process"/>
    <property type="evidence" value="ECO:0007669"/>
    <property type="project" value="UniProtKB-ARBA"/>
</dbReference>
<dbReference type="InterPro" id="IPR010610">
    <property type="entry name" value="EryCIII-like_C"/>
</dbReference>
<dbReference type="Gene3D" id="3.40.50.2000">
    <property type="entry name" value="Glycogen Phosphorylase B"/>
    <property type="match status" value="2"/>
</dbReference>
<feature type="domain" description="Erythromycin biosynthesis protein CIII-like C-terminal" evidence="4">
    <location>
        <begin position="278"/>
        <end position="351"/>
    </location>
</feature>
<sequence length="450" mass="48914">MRVMFTVFPAPAHFLPVVPYAWALQAAGHQVCVAAPPGVATGVAVPDFHRAVTAAGLTAVSCGEPERLSVHDRGYPGFAELIPTIEESERLVSALGITPAERAPWDVFHHFALLTMRNYHPPVPRQDVLAVVDFAREWRPDLVLWDPWFPCGAVAARASGAAHARILHSPDYTAWATQKYAGSGERNPLIGVIEPLADRYGVRVDEELLLGHWTVDPFPAGMSLPTGVTRLPVRYVPYTGGGLMEDWLRRPPSRPRVALSLGVSMRAFFKGDWGRLAKLMEAVGGLDVEVIATLDANQLLDLQGPPPDNVRVLEYVPLDQLLPTCSAIIHHGSIGTFVAASAAGVPQLICDTDEPSRIVGTPVEGGIDWNLKCQKQLTAGRTSRYVSERGAGVRLNHQTQSASDIREELRRVLGEPSFHKGARGIHEDWLATPSPTDIVADLERLTAAAR</sequence>
<proteinExistence type="inferred from homology"/>
<dbReference type="InterPro" id="IPR050426">
    <property type="entry name" value="Glycosyltransferase_28"/>
</dbReference>
<dbReference type="GO" id="GO:0008194">
    <property type="term" value="F:UDP-glycosyltransferase activity"/>
    <property type="evidence" value="ECO:0007669"/>
    <property type="project" value="InterPro"/>
</dbReference>
<dbReference type="AlphaFoldDB" id="A0A1M4EAA0"/>
<dbReference type="PANTHER" id="PTHR48050">
    <property type="entry name" value="STEROL 3-BETA-GLUCOSYLTRANSFERASE"/>
    <property type="match status" value="1"/>
</dbReference>
<dbReference type="RefSeq" id="WP_225275186.1">
    <property type="nucleotide sequence ID" value="NZ_CP084058.1"/>
</dbReference>
<evidence type="ECO:0000313" key="6">
    <source>
        <dbReference type="EMBL" id="SBO95841.1"/>
    </source>
</evidence>
<evidence type="ECO:0000256" key="3">
    <source>
        <dbReference type="ARBA" id="ARBA00022679"/>
    </source>
</evidence>
<dbReference type="InterPro" id="IPR002213">
    <property type="entry name" value="UDP_glucos_trans"/>
</dbReference>
<dbReference type="InterPro" id="IPR048284">
    <property type="entry name" value="EryCIII-like_N"/>
</dbReference>
<keyword evidence="3 6" id="KW-0808">Transferase</keyword>
<dbReference type="EMBL" id="LT559118">
    <property type="protein sequence ID" value="SBO95841.1"/>
    <property type="molecule type" value="Genomic_DNA"/>
</dbReference>
<dbReference type="PANTHER" id="PTHR48050:SF13">
    <property type="entry name" value="STEROL 3-BETA-GLUCOSYLTRANSFERASE UGT80A2"/>
    <property type="match status" value="1"/>
</dbReference>
<dbReference type="SUPFAM" id="SSF53756">
    <property type="entry name" value="UDP-Glycosyltransferase/glycogen phosphorylase"/>
    <property type="match status" value="1"/>
</dbReference>
<evidence type="ECO:0000259" key="5">
    <source>
        <dbReference type="Pfam" id="PF21036"/>
    </source>
</evidence>
<dbReference type="CDD" id="cd03784">
    <property type="entry name" value="GT1_Gtf-like"/>
    <property type="match status" value="1"/>
</dbReference>
<feature type="domain" description="Erythromycin biosynthesis protein CIII-like N-terminal" evidence="5">
    <location>
        <begin position="22"/>
        <end position="262"/>
    </location>
</feature>
<dbReference type="GO" id="GO:0016758">
    <property type="term" value="F:hexosyltransferase activity"/>
    <property type="evidence" value="ECO:0007669"/>
    <property type="project" value="UniProtKB-ARBA"/>
</dbReference>
<keyword evidence="2" id="KW-0328">Glycosyltransferase</keyword>
<evidence type="ECO:0000256" key="2">
    <source>
        <dbReference type="ARBA" id="ARBA00022676"/>
    </source>
</evidence>
<comment type="similarity">
    <text evidence="1">Belongs to the glycosyltransferase 28 family.</text>
</comment>
<dbReference type="Pfam" id="PF06722">
    <property type="entry name" value="EryCIII-like_C"/>
    <property type="match status" value="2"/>
</dbReference>
<name>A0A1M4EAA0_9ACTN</name>
<feature type="domain" description="Erythromycin biosynthesis protein CIII-like C-terminal" evidence="4">
    <location>
        <begin position="383"/>
        <end position="445"/>
    </location>
</feature>
<evidence type="ECO:0000259" key="4">
    <source>
        <dbReference type="Pfam" id="PF06722"/>
    </source>
</evidence>
<dbReference type="Pfam" id="PF21036">
    <property type="entry name" value="EryCIII-like_N"/>
    <property type="match status" value="1"/>
</dbReference>